<comment type="caution">
    <text evidence="2">The sequence shown here is derived from an EMBL/GenBank/DDBJ whole genome shotgun (WGS) entry which is preliminary data.</text>
</comment>
<dbReference type="RefSeq" id="WP_200463318.1">
    <property type="nucleotide sequence ID" value="NZ_JAENRR010000003.1"/>
</dbReference>
<protein>
    <recommendedName>
        <fullName evidence="4">CBM-cenC domain-containing protein</fullName>
    </recommendedName>
</protein>
<evidence type="ECO:0000256" key="1">
    <source>
        <dbReference type="SAM" id="SignalP"/>
    </source>
</evidence>
<dbReference type="InterPro" id="IPR008979">
    <property type="entry name" value="Galactose-bd-like_sf"/>
</dbReference>
<feature type="chain" id="PRO_5047446761" description="CBM-cenC domain-containing protein" evidence="1">
    <location>
        <begin position="22"/>
        <end position="169"/>
    </location>
</feature>
<gene>
    <name evidence="2" type="ORF">JIV24_01950</name>
</gene>
<dbReference type="Gene3D" id="2.60.120.260">
    <property type="entry name" value="Galactose-binding domain-like"/>
    <property type="match status" value="1"/>
</dbReference>
<reference evidence="2 3" key="1">
    <citation type="submission" date="2021-01" db="EMBL/GenBank/DDBJ databases">
        <title>Carboxyliciviraga sp.nov., isolated from coastal sediments.</title>
        <authorList>
            <person name="Lu D."/>
            <person name="Zhang T."/>
        </authorList>
    </citation>
    <scope>NUCLEOTIDE SEQUENCE [LARGE SCALE GENOMIC DNA]</scope>
    <source>
        <strain evidence="2 3">N1Y132</strain>
    </source>
</reference>
<proteinExistence type="predicted"/>
<evidence type="ECO:0000313" key="2">
    <source>
        <dbReference type="EMBL" id="MBK3516085.1"/>
    </source>
</evidence>
<name>A0ABS1HEI3_9BACT</name>
<sequence>MKTKVLLLMLVTLSLSINAVAQIKNGDMEKTRNTKWPWNLHVNNAGTETPGAATMSYEAYDALTTGHFLQVVVTAANTEKPWNLRVKQGNVVVGASDIKITFKARGTVGGELLRIKYDGDGKPQADFTLTTTWEEYELVLPATSQGTTGTISLWTKSVGTYQFDDVVLK</sequence>
<feature type="signal peptide" evidence="1">
    <location>
        <begin position="1"/>
        <end position="21"/>
    </location>
</feature>
<keyword evidence="3" id="KW-1185">Reference proteome</keyword>
<dbReference type="Proteomes" id="UP000605676">
    <property type="component" value="Unassembled WGS sequence"/>
</dbReference>
<dbReference type="SUPFAM" id="SSF49785">
    <property type="entry name" value="Galactose-binding domain-like"/>
    <property type="match status" value="1"/>
</dbReference>
<accession>A0ABS1HEI3</accession>
<organism evidence="2 3">
    <name type="scientific">Carboxylicivirga marina</name>
    <dbReference type="NCBI Taxonomy" id="2800988"/>
    <lineage>
        <taxon>Bacteria</taxon>
        <taxon>Pseudomonadati</taxon>
        <taxon>Bacteroidota</taxon>
        <taxon>Bacteroidia</taxon>
        <taxon>Marinilabiliales</taxon>
        <taxon>Marinilabiliaceae</taxon>
        <taxon>Carboxylicivirga</taxon>
    </lineage>
</organism>
<evidence type="ECO:0008006" key="4">
    <source>
        <dbReference type="Google" id="ProtNLM"/>
    </source>
</evidence>
<evidence type="ECO:0000313" key="3">
    <source>
        <dbReference type="Proteomes" id="UP000605676"/>
    </source>
</evidence>
<dbReference type="EMBL" id="JAENRR010000003">
    <property type="protein sequence ID" value="MBK3516085.1"/>
    <property type="molecule type" value="Genomic_DNA"/>
</dbReference>
<keyword evidence="1" id="KW-0732">Signal</keyword>